<protein>
    <submittedName>
        <fullName evidence="1">Uncharacterized protein</fullName>
    </submittedName>
</protein>
<sequence>MNRYQNYYRNDWRFSSVTTALTPLPRTLS</sequence>
<accession>A0A1H2LR23</accession>
<organism evidence="1 2">
    <name type="scientific">Pseudomonas sihuiensis</name>
    <dbReference type="NCBI Taxonomy" id="1274359"/>
    <lineage>
        <taxon>Bacteria</taxon>
        <taxon>Pseudomonadati</taxon>
        <taxon>Pseudomonadota</taxon>
        <taxon>Gammaproteobacteria</taxon>
        <taxon>Pseudomonadales</taxon>
        <taxon>Pseudomonadaceae</taxon>
        <taxon>Pseudomonas</taxon>
    </lineage>
</organism>
<name>A0A1H2LR23_9PSED</name>
<keyword evidence="2" id="KW-1185">Reference proteome</keyword>
<dbReference type="EMBL" id="LT629797">
    <property type="protein sequence ID" value="SDU83379.1"/>
    <property type="molecule type" value="Genomic_DNA"/>
</dbReference>
<dbReference type="Proteomes" id="UP000198675">
    <property type="component" value="Chromosome I"/>
</dbReference>
<dbReference type="AlphaFoldDB" id="A0A1H2LR23"/>
<gene>
    <name evidence="1" type="ORF">SAMN05216363_2050</name>
</gene>
<proteinExistence type="predicted"/>
<reference evidence="2" key="1">
    <citation type="submission" date="2016-10" db="EMBL/GenBank/DDBJ databases">
        <authorList>
            <person name="Varghese N."/>
            <person name="Submissions S."/>
        </authorList>
    </citation>
    <scope>NUCLEOTIDE SEQUENCE [LARGE SCALE GENOMIC DNA]</scope>
    <source>
        <strain evidence="2">KCTC 32246</strain>
    </source>
</reference>
<evidence type="ECO:0000313" key="1">
    <source>
        <dbReference type="EMBL" id="SDU83379.1"/>
    </source>
</evidence>
<evidence type="ECO:0000313" key="2">
    <source>
        <dbReference type="Proteomes" id="UP000198675"/>
    </source>
</evidence>